<dbReference type="InterPro" id="IPR003439">
    <property type="entry name" value="ABC_transporter-like_ATP-bd"/>
</dbReference>
<keyword evidence="5" id="KW-0677">Repeat</keyword>
<evidence type="ECO:0000256" key="7">
    <source>
        <dbReference type="ARBA" id="ARBA00022840"/>
    </source>
</evidence>
<feature type="transmembrane region" description="Helical" evidence="11">
    <location>
        <begin position="1290"/>
        <end position="1310"/>
    </location>
</feature>
<feature type="domain" description="ABC transporter" evidence="12">
    <location>
        <begin position="153"/>
        <end position="426"/>
    </location>
</feature>
<evidence type="ECO:0000256" key="2">
    <source>
        <dbReference type="ARBA" id="ARBA00006012"/>
    </source>
</evidence>
<keyword evidence="9 11" id="KW-0472">Membrane</keyword>
<dbReference type="InterPro" id="IPR029481">
    <property type="entry name" value="ABC_trans_N"/>
</dbReference>
<gene>
    <name evidence="13" type="ORF">SADUNF_Sadunf06G0199800</name>
</gene>
<dbReference type="EMBL" id="JADGMS010000006">
    <property type="protein sequence ID" value="KAF9681191.1"/>
    <property type="molecule type" value="Genomic_DNA"/>
</dbReference>
<dbReference type="PROSITE" id="PS50893">
    <property type="entry name" value="ABC_TRANSPORTER_2"/>
    <property type="match status" value="2"/>
</dbReference>
<comment type="caution">
    <text evidence="13">The sequence shown here is derived from an EMBL/GenBank/DDBJ whole genome shotgun (WGS) entry which is preliminary data.</text>
</comment>
<organism evidence="13 14">
    <name type="scientific">Salix dunnii</name>
    <dbReference type="NCBI Taxonomy" id="1413687"/>
    <lineage>
        <taxon>Eukaryota</taxon>
        <taxon>Viridiplantae</taxon>
        <taxon>Streptophyta</taxon>
        <taxon>Embryophyta</taxon>
        <taxon>Tracheophyta</taxon>
        <taxon>Spermatophyta</taxon>
        <taxon>Magnoliopsida</taxon>
        <taxon>eudicotyledons</taxon>
        <taxon>Gunneridae</taxon>
        <taxon>Pentapetalae</taxon>
        <taxon>rosids</taxon>
        <taxon>fabids</taxon>
        <taxon>Malpighiales</taxon>
        <taxon>Salicaceae</taxon>
        <taxon>Saliceae</taxon>
        <taxon>Salix</taxon>
    </lineage>
</organism>
<keyword evidence="7" id="KW-0067">ATP-binding</keyword>
<keyword evidence="14" id="KW-1185">Reference proteome</keyword>
<evidence type="ECO:0000259" key="12">
    <source>
        <dbReference type="PROSITE" id="PS50893"/>
    </source>
</evidence>
<comment type="subcellular location">
    <subcellularLocation>
        <location evidence="1">Membrane</location>
        <topology evidence="1">Multi-pass membrane protein</topology>
    </subcellularLocation>
</comment>
<dbReference type="Pfam" id="PF08370">
    <property type="entry name" value="PDR_assoc"/>
    <property type="match status" value="1"/>
</dbReference>
<dbReference type="FunFam" id="3.40.50.300:FF:000179">
    <property type="entry name" value="ABC transporter G family member 34"/>
    <property type="match status" value="1"/>
</dbReference>
<feature type="transmembrane region" description="Helical" evidence="11">
    <location>
        <begin position="665"/>
        <end position="687"/>
    </location>
</feature>
<evidence type="ECO:0000256" key="3">
    <source>
        <dbReference type="ARBA" id="ARBA00022448"/>
    </source>
</evidence>
<dbReference type="OrthoDB" id="66620at2759"/>
<dbReference type="CDD" id="cd03232">
    <property type="entry name" value="ABCG_PDR_domain2"/>
    <property type="match status" value="1"/>
</dbReference>
<sequence length="1511" mass="171311">MDGAGDIYRVRSARLSTSSDIWRNSISDVFSRSFRDEDDEEDLKWAALEKLPTYLRLTRGIFTEEGGKAREIDIINLGLIEKRNLLERLVKIAEEDNERFLLKLKARIDRVELEMPTIEVRFEHLNVEAEAYVGGRALPTLFNFPANMLEGFLSSLHLLPSRKQPFPILRDVSGIIKPRRMTLLLGPPSSGKTTLLLALAGKLGKDLKCSGSVTYNGHGMEEFVPQRTSAYISQLDLHIGEMTVRETLSFSARCQGVGPRYEMLAELSRREKEADIKPDPDIDIYMKAAALEGQETSMTTYYILKITGLDICADTMVGNEMIRGISGGQKKRVTTGEMLVGPARALFMDEISTGLDSSTTFQMLNSLRQTTHILNGTTLISLLQPAPETYDLFDDVILLSDGLIVYQGPRENVLEFFESLGFKCPERKGVADFLQELTSRKDQEQYWARRDQPYSFVSAKDFSEAFQSFHIGRKLGDELAVPFDKSKSHPSALSTEKYGVSKKELLKACISREFLLMKRHSFFYIFKFTQLILLASMTMTIFLRTEMHRNTTTDGGIYLGALFFAIIIIMFNGFSELAMTIVKLPVFYKQRDLLFYPPWAYAIPTWILKIPITFVEVAIWTTVTYYGIGFDPNIGRFFKQYLILVLANQMSSGLFRMMGALGRNVIVASTFGSFAVLAVLALGGFILSRDNVKPWWVWGYWVSPLMYVQNAVSVNEFLGNSWRHIPPNSTESLGVTLLKSRGFFPEARWYWIGVGALIGYILLFNFLFTMALKYLNRECLHFTCPVLKVEQAVLMIELIAAFGKPQAILSKEALAERDANRTGNVIDLSTIGKSSSERGKDRKRNSSAKASSLRMPSLGDANQNKRGMVLPFQPLSITFEEIRYSVDMPQEMKAQGIPEDRLDLLKGVSGAFRPGVLTALMGVSGAGKTTLMDVLSGRKTGGYIDGRINISGYPKNQKTFARISGYCEQTDIHSPHVTVYESLVYSAWLRLSPVVDSETRKVHFFPFLSSFCWKTMRGETIRLLTVNSINVLQMFIEEVMELVELNPLREALVGLPGVDGLSTEQRKRLTIAVELVANPSIIFMDEPTSGLDARAAAIVMRTVRNTVDTGRTVVCTIHQPSIDIFDAFDELFLLKRGGEEIYVGPVGRHACHLIKYFEDLSLLKEIEGVPKIKDGYNPATWMLEVTSAAQEAVLKDNFTDIYKNSELYRKNKAFIKELSAPPPGSKDLYFPTRYSQSFTQCMACLWKQHLSYWRNPSYNAVRLLFTTFIALMFGTIFWNLGSKRKSKLDIFNSMGSMYAAVLFIGVQNAMSVQPVVDIERTVFYRERAAGMYSALPYAFAQVMIEIPYTLVQALIYGVIVYSMIGFEWTVIKFFWYIFFMYFTLLYMTFYGMMNVAITPNHSIATLVSSAFYAIWNLFSGFIVPRPRVPIWWRWYCWACPFSWTLYGLMASQYGDLEDKVEGDETVKDFVRNYFGFRHDYVGICATVVVGMSVLFAFTFAFSIKTFNFQRR</sequence>
<evidence type="ECO:0000256" key="10">
    <source>
        <dbReference type="SAM" id="MobiDB-lite"/>
    </source>
</evidence>
<dbReference type="GO" id="GO:0016887">
    <property type="term" value="F:ATP hydrolysis activity"/>
    <property type="evidence" value="ECO:0007669"/>
    <property type="project" value="InterPro"/>
</dbReference>
<dbReference type="FunFam" id="3.40.50.300:FF:002615">
    <property type="entry name" value="ABC transporter"/>
    <property type="match status" value="1"/>
</dbReference>
<feature type="transmembrane region" description="Helical" evidence="11">
    <location>
        <begin position="1480"/>
        <end position="1503"/>
    </location>
</feature>
<reference evidence="13 14" key="1">
    <citation type="submission" date="2020-10" db="EMBL/GenBank/DDBJ databases">
        <title>Plant Genome Project.</title>
        <authorList>
            <person name="Zhang R.-G."/>
        </authorList>
    </citation>
    <scope>NUCLEOTIDE SEQUENCE [LARGE SCALE GENOMIC DNA]</scope>
    <source>
        <strain evidence="13">FAFU-HL-1</strain>
        <tissue evidence="13">Leaf</tissue>
    </source>
</reference>
<feature type="transmembrane region" description="Helical" evidence="11">
    <location>
        <begin position="522"/>
        <end position="543"/>
    </location>
</feature>
<dbReference type="Gene3D" id="3.40.50.300">
    <property type="entry name" value="P-loop containing nucleotide triphosphate hydrolases"/>
    <property type="match status" value="2"/>
</dbReference>
<evidence type="ECO:0000256" key="4">
    <source>
        <dbReference type="ARBA" id="ARBA00022692"/>
    </source>
</evidence>
<evidence type="ECO:0000256" key="9">
    <source>
        <dbReference type="ARBA" id="ARBA00023136"/>
    </source>
</evidence>
<dbReference type="InterPro" id="IPR043926">
    <property type="entry name" value="ABCG_dom"/>
</dbReference>
<evidence type="ECO:0000256" key="1">
    <source>
        <dbReference type="ARBA" id="ARBA00004141"/>
    </source>
</evidence>
<feature type="transmembrane region" description="Helical" evidence="11">
    <location>
        <begin position="1373"/>
        <end position="1397"/>
    </location>
</feature>
<feature type="transmembrane region" description="Helical" evidence="11">
    <location>
        <begin position="555"/>
        <end position="574"/>
    </location>
</feature>
<dbReference type="Pfam" id="PF01061">
    <property type="entry name" value="ABC2_membrane"/>
    <property type="match status" value="2"/>
</dbReference>
<dbReference type="Proteomes" id="UP000657918">
    <property type="component" value="Unassembled WGS sequence"/>
</dbReference>
<comment type="similarity">
    <text evidence="2">Belongs to the ABC transporter superfamily. ABCG family. PDR (TC 3.A.1.205) subfamily.</text>
</comment>
<protein>
    <recommendedName>
        <fullName evidence="12">ABC transporter domain-containing protein</fullName>
    </recommendedName>
</protein>
<dbReference type="Pfam" id="PF00005">
    <property type="entry name" value="ABC_tran"/>
    <property type="match status" value="2"/>
</dbReference>
<feature type="transmembrane region" description="Helical" evidence="11">
    <location>
        <begin position="1430"/>
        <end position="1449"/>
    </location>
</feature>
<proteinExistence type="inferred from homology"/>
<feature type="domain" description="ABC transporter" evidence="12">
    <location>
        <begin position="877"/>
        <end position="1161"/>
    </location>
</feature>
<dbReference type="PANTHER" id="PTHR48040">
    <property type="entry name" value="PLEIOTROPIC DRUG RESISTANCE PROTEIN 1-LIKE ISOFORM X1"/>
    <property type="match status" value="1"/>
</dbReference>
<evidence type="ECO:0000256" key="5">
    <source>
        <dbReference type="ARBA" id="ARBA00022737"/>
    </source>
</evidence>
<dbReference type="SMART" id="SM00382">
    <property type="entry name" value="AAA"/>
    <property type="match status" value="2"/>
</dbReference>
<dbReference type="PANTHER" id="PTHR48040:SF20">
    <property type="entry name" value="PLEIOTROPIC DRUG RESISTANCE PROTEIN 1"/>
    <property type="match status" value="1"/>
</dbReference>
<dbReference type="InterPro" id="IPR013525">
    <property type="entry name" value="ABC2_TM"/>
</dbReference>
<evidence type="ECO:0000256" key="11">
    <source>
        <dbReference type="SAM" id="Phobius"/>
    </source>
</evidence>
<dbReference type="InterPro" id="IPR003593">
    <property type="entry name" value="AAA+_ATPase"/>
</dbReference>
<feature type="transmembrane region" description="Helical" evidence="11">
    <location>
        <begin position="1346"/>
        <end position="1366"/>
    </location>
</feature>
<accession>A0A835K8C0</accession>
<dbReference type="GO" id="GO:0016020">
    <property type="term" value="C:membrane"/>
    <property type="evidence" value="ECO:0007669"/>
    <property type="project" value="UniProtKB-SubCell"/>
</dbReference>
<feature type="transmembrane region" description="Helical" evidence="11">
    <location>
        <begin position="606"/>
        <end position="628"/>
    </location>
</feature>
<feature type="transmembrane region" description="Helical" evidence="11">
    <location>
        <begin position="1260"/>
        <end position="1278"/>
    </location>
</feature>
<dbReference type="Pfam" id="PF14510">
    <property type="entry name" value="ABC_trans_N"/>
    <property type="match status" value="1"/>
</dbReference>
<evidence type="ECO:0000313" key="13">
    <source>
        <dbReference type="EMBL" id="KAF9681191.1"/>
    </source>
</evidence>
<feature type="region of interest" description="Disordered" evidence="10">
    <location>
        <begin position="831"/>
        <end position="865"/>
    </location>
</feature>
<keyword evidence="3" id="KW-0813">Transport</keyword>
<name>A0A835K8C0_9ROSI</name>
<dbReference type="InterPro" id="IPR027417">
    <property type="entry name" value="P-loop_NTPase"/>
</dbReference>
<keyword evidence="8 11" id="KW-1133">Transmembrane helix</keyword>
<dbReference type="InterPro" id="IPR034003">
    <property type="entry name" value="ABCG_PDR_2"/>
</dbReference>
<feature type="transmembrane region" description="Helical" evidence="11">
    <location>
        <begin position="749"/>
        <end position="775"/>
    </location>
</feature>
<keyword evidence="4 11" id="KW-0812">Transmembrane</keyword>
<evidence type="ECO:0000313" key="14">
    <source>
        <dbReference type="Proteomes" id="UP000657918"/>
    </source>
</evidence>
<evidence type="ECO:0000256" key="8">
    <source>
        <dbReference type="ARBA" id="ARBA00022989"/>
    </source>
</evidence>
<dbReference type="GO" id="GO:0005524">
    <property type="term" value="F:ATP binding"/>
    <property type="evidence" value="ECO:0007669"/>
    <property type="project" value="UniProtKB-KW"/>
</dbReference>
<dbReference type="InterPro" id="IPR013581">
    <property type="entry name" value="PDR_assoc"/>
</dbReference>
<feature type="transmembrane region" description="Helical" evidence="11">
    <location>
        <begin position="1403"/>
        <end position="1423"/>
    </location>
</feature>
<feature type="transmembrane region" description="Helical" evidence="11">
    <location>
        <begin position="640"/>
        <end position="659"/>
    </location>
</feature>
<keyword evidence="6" id="KW-0547">Nucleotide-binding</keyword>
<dbReference type="SUPFAM" id="SSF52540">
    <property type="entry name" value="P-loop containing nucleoside triphosphate hydrolases"/>
    <property type="match status" value="2"/>
</dbReference>
<dbReference type="Pfam" id="PF19055">
    <property type="entry name" value="ABC2_membrane_7"/>
    <property type="match status" value="1"/>
</dbReference>
<evidence type="ECO:0000256" key="6">
    <source>
        <dbReference type="ARBA" id="ARBA00022741"/>
    </source>
</evidence>
<dbReference type="GO" id="GO:0140359">
    <property type="term" value="F:ABC-type transporter activity"/>
    <property type="evidence" value="ECO:0007669"/>
    <property type="project" value="InterPro"/>
</dbReference>
<dbReference type="FunFam" id="3.40.50.300:FF:003489">
    <property type="entry name" value="ABC transporter G family member 39"/>
    <property type="match status" value="1"/>
</dbReference>